<organism evidence="1 2">
    <name type="scientific">Halohasta litorea</name>
    <dbReference type="NCBI Taxonomy" id="869891"/>
    <lineage>
        <taxon>Archaea</taxon>
        <taxon>Methanobacteriati</taxon>
        <taxon>Methanobacteriota</taxon>
        <taxon>Stenosarchaea group</taxon>
        <taxon>Halobacteria</taxon>
        <taxon>Halobacteriales</taxon>
        <taxon>Haloferacaceae</taxon>
        <taxon>Halohasta</taxon>
    </lineage>
</organism>
<reference evidence="1 2" key="1">
    <citation type="journal article" date="2019" name="Int. J. Syst. Evol. Microbiol.">
        <title>The Global Catalogue of Microorganisms (GCM) 10K type strain sequencing project: providing services to taxonomists for standard genome sequencing and annotation.</title>
        <authorList>
            <consortium name="The Broad Institute Genomics Platform"/>
            <consortium name="The Broad Institute Genome Sequencing Center for Infectious Disease"/>
            <person name="Wu L."/>
            <person name="Ma J."/>
        </authorList>
    </citation>
    <scope>NUCLEOTIDE SEQUENCE [LARGE SCALE GENOMIC DNA]</scope>
    <source>
        <strain evidence="1 2">CGMCC 1.10593</strain>
    </source>
</reference>
<protein>
    <submittedName>
        <fullName evidence="1">Helix-turn-helix domain-containing protein</fullName>
    </submittedName>
</protein>
<dbReference type="AlphaFoldDB" id="A0ABD6DCA8"/>
<accession>A0ABD6DCA8</accession>
<proteinExistence type="predicted"/>
<dbReference type="RefSeq" id="WP_256397796.1">
    <property type="nucleotide sequence ID" value="NZ_JANHDJ010000013.1"/>
</dbReference>
<dbReference type="InterPro" id="IPR011991">
    <property type="entry name" value="ArsR-like_HTH"/>
</dbReference>
<gene>
    <name evidence="1" type="ORF">ACFSBW_18615</name>
</gene>
<keyword evidence="2" id="KW-1185">Reference proteome</keyword>
<name>A0ABD6DCA8_9EURY</name>
<dbReference type="EMBL" id="JBHUDM010000011">
    <property type="protein sequence ID" value="MFD1643867.1"/>
    <property type="molecule type" value="Genomic_DNA"/>
</dbReference>
<dbReference type="Gene3D" id="1.10.10.10">
    <property type="entry name" value="Winged helix-like DNA-binding domain superfamily/Winged helix DNA-binding domain"/>
    <property type="match status" value="1"/>
</dbReference>
<dbReference type="CDD" id="cd00090">
    <property type="entry name" value="HTH_ARSR"/>
    <property type="match status" value="1"/>
</dbReference>
<comment type="caution">
    <text evidence="1">The sequence shown here is derived from an EMBL/GenBank/DDBJ whole genome shotgun (WGS) entry which is preliminary data.</text>
</comment>
<dbReference type="SUPFAM" id="SSF46785">
    <property type="entry name" value="Winged helix' DNA-binding domain"/>
    <property type="match status" value="1"/>
</dbReference>
<sequence>MGDDSVPSGDTPELQDVLDALTDPDCRAILRQTAEPMTANELTDTCDISRSTLYRKLDLLSSASLVREQDSINPGGGRTTRYERNFEDVVISMNEDNAFSVDVERPHQTADERLSDIWSTMGDEI</sequence>
<dbReference type="Pfam" id="PF12840">
    <property type="entry name" value="HTH_20"/>
    <property type="match status" value="1"/>
</dbReference>
<dbReference type="InterPro" id="IPR036390">
    <property type="entry name" value="WH_DNA-bd_sf"/>
</dbReference>
<evidence type="ECO:0000313" key="2">
    <source>
        <dbReference type="Proteomes" id="UP001597052"/>
    </source>
</evidence>
<dbReference type="InterPro" id="IPR036388">
    <property type="entry name" value="WH-like_DNA-bd_sf"/>
</dbReference>
<dbReference type="Proteomes" id="UP001597052">
    <property type="component" value="Unassembled WGS sequence"/>
</dbReference>
<evidence type="ECO:0000313" key="1">
    <source>
        <dbReference type="EMBL" id="MFD1643867.1"/>
    </source>
</evidence>